<feature type="region of interest" description="Disordered" evidence="1">
    <location>
        <begin position="2600"/>
        <end position="2628"/>
    </location>
</feature>
<feature type="compositionally biased region" description="Low complexity" evidence="1">
    <location>
        <begin position="3045"/>
        <end position="3056"/>
    </location>
</feature>
<feature type="compositionally biased region" description="Acidic residues" evidence="1">
    <location>
        <begin position="2826"/>
        <end position="2835"/>
    </location>
</feature>
<feature type="region of interest" description="Disordered" evidence="1">
    <location>
        <begin position="1493"/>
        <end position="1556"/>
    </location>
</feature>
<feature type="compositionally biased region" description="Low complexity" evidence="1">
    <location>
        <begin position="1846"/>
        <end position="1860"/>
    </location>
</feature>
<feature type="region of interest" description="Disordered" evidence="1">
    <location>
        <begin position="2430"/>
        <end position="2496"/>
    </location>
</feature>
<evidence type="ECO:0000256" key="1">
    <source>
        <dbReference type="SAM" id="MobiDB-lite"/>
    </source>
</evidence>
<feature type="region of interest" description="Disordered" evidence="1">
    <location>
        <begin position="2856"/>
        <end position="2875"/>
    </location>
</feature>
<proteinExistence type="predicted"/>
<feature type="region of interest" description="Disordered" evidence="1">
    <location>
        <begin position="3033"/>
        <end position="3094"/>
    </location>
</feature>
<name>A0ABM3XDY8_ERIEU</name>
<gene>
    <name evidence="3" type="primary">CPLANE1</name>
</gene>
<evidence type="ECO:0000313" key="3">
    <source>
        <dbReference type="RefSeq" id="XP_060046940.1"/>
    </source>
</evidence>
<keyword evidence="2" id="KW-1185">Reference proteome</keyword>
<organism evidence="2 3">
    <name type="scientific">Erinaceus europaeus</name>
    <name type="common">Western European hedgehog</name>
    <dbReference type="NCBI Taxonomy" id="9365"/>
    <lineage>
        <taxon>Eukaryota</taxon>
        <taxon>Metazoa</taxon>
        <taxon>Chordata</taxon>
        <taxon>Craniata</taxon>
        <taxon>Vertebrata</taxon>
        <taxon>Euteleostomi</taxon>
        <taxon>Mammalia</taxon>
        <taxon>Eutheria</taxon>
        <taxon>Laurasiatheria</taxon>
        <taxon>Eulipotyphla</taxon>
        <taxon>Erinaceidae</taxon>
        <taxon>Erinaceinae</taxon>
        <taxon>Erinaceus</taxon>
    </lineage>
</organism>
<feature type="compositionally biased region" description="Basic and acidic residues" evidence="1">
    <location>
        <begin position="2533"/>
        <end position="2545"/>
    </location>
</feature>
<feature type="compositionally biased region" description="Low complexity" evidence="1">
    <location>
        <begin position="2836"/>
        <end position="2847"/>
    </location>
</feature>
<feature type="region of interest" description="Disordered" evidence="1">
    <location>
        <begin position="2086"/>
        <end position="2303"/>
    </location>
</feature>
<dbReference type="RefSeq" id="XP_060046940.1">
    <property type="nucleotide sequence ID" value="XM_060190957.1"/>
</dbReference>
<dbReference type="SUPFAM" id="SSF50978">
    <property type="entry name" value="WD40 repeat-like"/>
    <property type="match status" value="1"/>
</dbReference>
<dbReference type="InterPro" id="IPR036322">
    <property type="entry name" value="WD40_repeat_dom_sf"/>
</dbReference>
<sequence>MEVRLEVLTSTCIKQKKPWPHISWLGQENEAVFLLDDELLSEMNLLSGKTKRIPTLQPLLKDVTALTTSSNDAWLAGALATGELFLWHKDQDCLRTIQATEQPEEAIKAAAASSLKLNLYVSGDGKRVLLIVPSGGIFLWEHREFGDILSSQSPSLRGQWSQIVTPGEAAYLPSAADREAAAHAVFTRNELLGDCCLCSFAFYSGESLRSAFLAVRWHENGLTATRSLPYCVHWAHQDYLLRGLVPQCRPVKSPGALVSSFSRDGLMLAVALNQKDPKATQLLFVHTLTRVSLCSSLKGCGSKNRQVPATLVRSYWVGDVSWTHDSLFLACVLKRGSLVLLTCQGELLTSVTSGCSLEFGPAEFIPLHPLVTYRPQSFAFQDSKDHSGSSESDKDPLRQRFSVKAHSRLPWLLVSDGYMVSALRFLDPLSPSALVRSLLLDSAQRLEKTYQSLLVAKPKGKRLNLRSLDSLRSSLLQHQASQAAVDSAVPRFLQAEEPVKSSAKTTLQDLGAEETKEDKHLPGSFLSSSCHQAPDSLFSGAAEGRLEFACMFDTLHAKEPAEEKDDTMTELHSVQRKLLAAWTIGISKNVAEKNLMLSYTVTCLIHFFYILQFIKCPLPQPDLFSSRSPRYNAWELCIFQLFQQCLSVHYWDLSYKLDAGHLVKLTSSTLRLLLTQQHQGQLSADRLAACLHLLRMVTCHYSRVYSLQPECSSASAGGRRTGNQDSLVVPIFQVFQGRDSQENWSLVTAAQEADHVQRSGPRLTALWRLLYQKTLWYQMHLNQKAAAGDGRFHAETAHEVSTVSSLLCHVQAHLQAAGAPLHQTLGLKPIDGEEAFLFGSYEKSIQLWKKALQETQEKGGRRTCYLQMRYYLSLLYCHLYNYNLNDAQGLCDQLVREILRRSQLLVKEDCSGCRVEVTRQPGRHMSIGVACSHCVLCLRVSGRPAPGGARRESAVGGHVHPGAAVRVVRSMARFMAAYFTDQRLCVLPPHSVNVLPPLHATAERSLRLLPLQHSKVAGAVRDQKLSAVWTADYALELLFLGGLVPEAVWLAQKLGAWKTAVSIGVALRLFCQQDGTPTRSKKKSLSLPISMTPVQIFQNKLQCLLGQATFSEARTDEGSKNKQFTDPIEEEDGDLLFGSVREVLRAAAMADADVVSETLQLLTGSAKDFSKRLWGLVPAGLYLPAPPLYCPQPATLSEDGGGDPLLRAEKDSRQKLSGILQRGLLLLRAARCCFPAAQWYILQLRWARRVMQKIREKGSLPALSPFPQSLLDHCKGGLLFFRPGATGDHKLDDVSIKAIDCFRELCVLCWMLHVRDKLSCICRQHQKARDNLEAKKDVELEFDSDVVERCLSAVEWACRMLPFSRFSNTEELIQDLILSLIGELPPIRKVADIFVKAFPNPEDVRVPLREKYHSLQQRLRHCTVRGPLGEELMSAVLHSTRQGRVKALKRVQRNIGSLEMNVWEPADEERPAEAPGLDVLSLGASLSRSSLTELGSSRAHSEADTADTFSEDRSRLRCHQRNAPSGMELTRTGKPKERKKIGDEKENLKRREDCDKSSQNRLPAVGAWEFERDDDEYIQFLELFLSYVLERDLLSSKVPGIPYLTSFSGTLREHELNSLLFDVQTTLNRRQGKSQSQSVFRAGSCFVAAPESDEPELPEGQGRPASTPEVRPLPESPSRAVRKNKCESGLFGLKQKLIYRAQDDSPGRPLVERLPGHASWTPRSLKPGRFIFRASHGSEISPQAHLPLALSSCSGFLERLLEWMLRWADKRLPCDSVLTERRSPHSPVIRVKTSTAAVLTALWLSKQPYFAVHRAKKPSMKVLERQHADCESRPDATCPGPGPCQAAAEGGSAGRESSPSISNRVPNATNTPARTDPNGDADSLSDDTERDCVDIDEDQSGAVEQEDMEPESPGCEEVPKVIGSLRSPSIDKYLENLAQHLEEQDSTRESQCPVEDSLDTSKEKESTQQKAMIEEAFPNPENDACHSLCVDTSSEICSAQISAFKDGASSAPPVVSDGVSVTCQVPVPAPRQTQRSKPRAPLPEASDPVRQMLQDEMFKLVQLQQINFLSLMQIVGSPFANLEDTQRLLQPPGPVPLGRSQTPSLARGGAAEDAGGDLKRTSPVKPQHIAEPTQESGQSSSHCQEETVQPSQSRHGSQQKQSPEDDTSRGTGGQPQERGFAPASQNQPTSSLCPAPPRSAPFRLLSTPSAIPRTPRLIPHPRTVRPEDGFPLLQLPPKQEWKPFSFQTGRSPAPWRPRPQPREAWGPPDSARPSSPQGAAHAAPSVPRLAPSRCGPEASTGEEQKWAEAVLGGVPKLVPAGRCAGPQQVSLEAAAQSLLGFPLLHLQPRPAGVFSCAPRAPAAVPSAPHPAAAQEGRCPGFLLLHPSASTENTGKKPRLIPLETLLAFKQSRQKLTGDLFEQDRPGHFQLLKPQIESFEAKQGKDSRKRQRRRAQREQQQGVEKPSVSSCPEHPVTHDKGSEMAAQPEEQAEQHGPEPVEDFAIPLETLQNDVTTSAGLHFMASVLKKAIEHQDASTNTDPDREPLNSPQPLAPDTYRDLRRSAERVELPASASETVGHTYIHVIDIEADDLLPEFAVTRETSESAAEPQSGCLQTPSPSESRHVAASAAGAATLHSVKSQDSACISTESFFKPANMSPSCLAGNWRAGIPEAEESEATCSASRSTQHVRDVLEAAFPLRDESSRSDATEDLAPQAPSLEAAAVEGHRLWRVLQDVSPACSAPLPAPSSATLRLERLSSKLLSAVQDTAENVGWDFSRRGRPRRAGEAEPVHWIESSSGPDTEKAFISKTVSISEEVCFPAHMGDEDQSEREETSEAGLSGAGALATQQTRLFPGAESAVSLRSERSATSPGVNNSDELFESVSVDPLQITGLTDIADIIGDLVSAGGVSSEELGLTEQQAKRIHRMKHSSCRRPQRTETERREIQTWMKKKRKERMAEYLHQLAEKRGREHHPFCPRSNPLHMTSKEIRRRQKVKREKDRLLFSDHYSRRISQAYSLMNELLSESVRLTAAAQKPLPGKPNTARISRQQRSLSSRGENRHGHHFPVSRYGKVGPKPSQTRGGEPLRQRRSSAWPCGTAPFSVQRRVDEAVTVGRPVHSPHTFPKGPGALCYSLQHAKDLGCARLASQARQVCLEFEREEAVVSPWTVPPEIWSILHESHSSLLQGLSPSATEEFPERPASVSASTGSILSELDWKEVEDMVASLKDGPPPGPDG</sequence>
<feature type="region of interest" description="Disordered" evidence="1">
    <location>
        <begin position="2533"/>
        <end position="2556"/>
    </location>
</feature>
<dbReference type="Proteomes" id="UP001652624">
    <property type="component" value="Chromosome 5"/>
</dbReference>
<feature type="region of interest" description="Disordered" evidence="1">
    <location>
        <begin position="1650"/>
        <end position="1682"/>
    </location>
</feature>
<feature type="compositionally biased region" description="Basic and acidic residues" evidence="1">
    <location>
        <begin position="1540"/>
        <end position="1556"/>
    </location>
</feature>
<feature type="region of interest" description="Disordered" evidence="1">
    <location>
        <begin position="3187"/>
        <end position="3208"/>
    </location>
</feature>
<feature type="compositionally biased region" description="Polar residues" evidence="1">
    <location>
        <begin position="2183"/>
        <end position="2192"/>
    </location>
</feature>
<feature type="compositionally biased region" description="Polar residues" evidence="1">
    <location>
        <begin position="2133"/>
        <end position="2161"/>
    </location>
</feature>
<dbReference type="GeneID" id="103121517"/>
<dbReference type="PANTHER" id="PTHR14492">
    <property type="entry name" value="JBTS17"/>
    <property type="match status" value="1"/>
</dbReference>
<feature type="region of interest" description="Disordered" evidence="1">
    <location>
        <begin position="1826"/>
        <end position="1888"/>
    </location>
</feature>
<feature type="compositionally biased region" description="Polar residues" evidence="1">
    <location>
        <begin position="1861"/>
        <end position="1873"/>
    </location>
</feature>
<evidence type="ECO:0000313" key="2">
    <source>
        <dbReference type="Proteomes" id="UP001652624"/>
    </source>
</evidence>
<protein>
    <submittedName>
        <fullName evidence="3">Ciliogenesis and planar polarity effector 1</fullName>
    </submittedName>
</protein>
<accession>A0ABM3XDY8</accession>
<feature type="region of interest" description="Disordered" evidence="1">
    <location>
        <begin position="1940"/>
        <end position="1969"/>
    </location>
</feature>
<feature type="region of interest" description="Disordered" evidence="1">
    <location>
        <begin position="2824"/>
        <end position="2851"/>
    </location>
</feature>
<reference evidence="3" key="1">
    <citation type="submission" date="2025-08" db="UniProtKB">
        <authorList>
            <consortium name="RefSeq"/>
        </authorList>
    </citation>
    <scope>IDENTIFICATION</scope>
</reference>
<dbReference type="InterPro" id="IPR028236">
    <property type="entry name" value="CPLANE1"/>
</dbReference>
<dbReference type="Pfam" id="PF15392">
    <property type="entry name" value="Joubert"/>
    <property type="match status" value="1"/>
</dbReference>
<dbReference type="PANTHER" id="PTHR14492:SF4">
    <property type="entry name" value="CILIOGENESIS AND PLANAR POLARITY EFFECTOR 1"/>
    <property type="match status" value="1"/>
</dbReference>